<sequence>MKLRHLAAALTLALGTAHAAPQSWLHQNLPPQTAAYLRLPNAWFLENHALPASTIYQSDAYRAQAGAIRSALIQQLLTLLPPEAREPLQNLQQHLDAPLEIALLQDKNELNLLIAATAQFADNQALQQTLAQTFPAPWQVSADRISAPKNPPIAYRYDAANQRLLLSTGLVKNPADSLKYLSEDGGDAPFTALQTQLDPKADGLYLWLDPQNPLIQLKTRDWQPILQRLGLDHTRQLALAWSVSDDRPRLQISLIQPDNTPLNLPTARGAKLDLPYHGDIAALAALTLPSDAQIEGIAQSGGKLKQALQQTLGISADDLAALGTLYYLADDNGGYLVLPQSAKPALDALLGKLQDRGILNKRETLQDGIEHLAFTSLTAQGASQAAQQNPQNAAFITLMSQLQNHYYLRTEGDYLLISDLPQPLLARKNLAADAPTVARWLAAEHIDLGDSAYAYIQNQRHLGRDSYYNGLKRLQTYADLAQTPLDLAALPDASQLPASGAVALRLRGDGKNPTLTLDLQNGIDDLAALAGGGTATLATLGIVSAIALPAYQDYTIRSRIAQNLAPARPLQQDLADALDKGKKINPKNYPSPDKNIRVENSGDIRITLQNTERYNGATLTLHYDRANKQWQCQTIIPPRLLPLNCR</sequence>
<evidence type="ECO:0000313" key="2">
    <source>
        <dbReference type="EMBL" id="SAM70233.1"/>
    </source>
</evidence>
<dbReference type="RefSeq" id="WP_079541830.1">
    <property type="nucleotide sequence ID" value="NZ_FKLO01000073.1"/>
</dbReference>
<feature type="signal peptide" evidence="1">
    <location>
        <begin position="1"/>
        <end position="19"/>
    </location>
</feature>
<evidence type="ECO:0000313" key="3">
    <source>
        <dbReference type="Proteomes" id="UP000190837"/>
    </source>
</evidence>
<gene>
    <name evidence="2" type="ORF">CHUV0807_2166</name>
</gene>
<accession>A0A1C3H6G0</accession>
<dbReference type="SUPFAM" id="SSF54523">
    <property type="entry name" value="Pili subunits"/>
    <property type="match status" value="1"/>
</dbReference>
<dbReference type="Proteomes" id="UP000190837">
    <property type="component" value="Unassembled WGS sequence"/>
</dbReference>
<organism evidence="2 3">
    <name type="scientific">Cardiobacterium hominis</name>
    <dbReference type="NCBI Taxonomy" id="2718"/>
    <lineage>
        <taxon>Bacteria</taxon>
        <taxon>Pseudomonadati</taxon>
        <taxon>Pseudomonadota</taxon>
        <taxon>Gammaproteobacteria</taxon>
        <taxon>Cardiobacteriales</taxon>
        <taxon>Cardiobacteriaceae</taxon>
        <taxon>Cardiobacterium</taxon>
    </lineage>
</organism>
<dbReference type="AlphaFoldDB" id="A0A1C3H6G0"/>
<feature type="chain" id="PRO_5008674917" description="Pilin" evidence="1">
    <location>
        <begin position="20"/>
        <end position="646"/>
    </location>
</feature>
<proteinExistence type="predicted"/>
<protein>
    <recommendedName>
        <fullName evidence="4">Pilin</fullName>
    </recommendedName>
</protein>
<dbReference type="Gene3D" id="3.30.700.10">
    <property type="entry name" value="Glycoprotein, Type 4 Pilin"/>
    <property type="match status" value="1"/>
</dbReference>
<name>A0A1C3H6G0_9GAMM</name>
<keyword evidence="1" id="KW-0732">Signal</keyword>
<evidence type="ECO:0008006" key="4">
    <source>
        <dbReference type="Google" id="ProtNLM"/>
    </source>
</evidence>
<evidence type="ECO:0000256" key="1">
    <source>
        <dbReference type="SAM" id="SignalP"/>
    </source>
</evidence>
<reference evidence="3" key="1">
    <citation type="submission" date="2016-04" db="EMBL/GenBank/DDBJ databases">
        <authorList>
            <person name="Tagini F."/>
        </authorList>
    </citation>
    <scope>NUCLEOTIDE SEQUENCE [LARGE SCALE GENOMIC DNA]</scope>
    <source>
        <strain evidence="3">CHUV0807</strain>
    </source>
</reference>
<dbReference type="EMBL" id="FKLO01000073">
    <property type="protein sequence ID" value="SAM70233.1"/>
    <property type="molecule type" value="Genomic_DNA"/>
</dbReference>
<dbReference type="InterPro" id="IPR045584">
    <property type="entry name" value="Pilin-like"/>
</dbReference>